<reference evidence="1 2" key="1">
    <citation type="submission" date="2015-01" db="EMBL/GenBank/DDBJ databases">
        <title>Evolution of Trichinella species and genotypes.</title>
        <authorList>
            <person name="Korhonen P.K."/>
            <person name="Edoardo P."/>
            <person name="Giuseppe L.R."/>
            <person name="Gasser R.B."/>
        </authorList>
    </citation>
    <scope>NUCLEOTIDE SEQUENCE [LARGE SCALE GENOMIC DNA]</scope>
    <source>
        <strain evidence="1">ISS417</strain>
    </source>
</reference>
<dbReference type="Proteomes" id="UP000055048">
    <property type="component" value="Unassembled WGS sequence"/>
</dbReference>
<dbReference type="EMBL" id="JYDJ01000240">
    <property type="protein sequence ID" value="KRX39196.1"/>
    <property type="molecule type" value="Genomic_DNA"/>
</dbReference>
<organism evidence="1 2">
    <name type="scientific">Trichinella murrelli</name>
    <dbReference type="NCBI Taxonomy" id="144512"/>
    <lineage>
        <taxon>Eukaryota</taxon>
        <taxon>Metazoa</taxon>
        <taxon>Ecdysozoa</taxon>
        <taxon>Nematoda</taxon>
        <taxon>Enoplea</taxon>
        <taxon>Dorylaimia</taxon>
        <taxon>Trichinellida</taxon>
        <taxon>Trichinellidae</taxon>
        <taxon>Trichinella</taxon>
    </lineage>
</organism>
<gene>
    <name evidence="1" type="ORF">T05_10168</name>
</gene>
<proteinExistence type="predicted"/>
<keyword evidence="2" id="KW-1185">Reference proteome</keyword>
<evidence type="ECO:0000313" key="2">
    <source>
        <dbReference type="Proteomes" id="UP000055048"/>
    </source>
</evidence>
<protein>
    <submittedName>
        <fullName evidence="1">Uncharacterized protein</fullName>
    </submittedName>
</protein>
<evidence type="ECO:0000313" key="1">
    <source>
        <dbReference type="EMBL" id="KRX39196.1"/>
    </source>
</evidence>
<name>A0A0V0TJJ2_9BILA</name>
<dbReference type="AlphaFoldDB" id="A0A0V0TJJ2"/>
<accession>A0A0V0TJJ2</accession>
<sequence>MKIDKTGIVCQFDNSTATALCVCMLSAREKEASLRMERLSRFDQEAYDSRFEEQNQKPYTHLGLL</sequence>
<comment type="caution">
    <text evidence="1">The sequence shown here is derived from an EMBL/GenBank/DDBJ whole genome shotgun (WGS) entry which is preliminary data.</text>
</comment>